<dbReference type="HOGENOM" id="CLU_161289_1_0_6"/>
<reference evidence="2 3" key="1">
    <citation type="journal article" date="2008" name="Environ. Microbiol.">
        <title>The genome of Erwinia tasmaniensis strain Et1/99, a non-pathogenic bacterium in the genus Erwinia.</title>
        <authorList>
            <person name="Kube M."/>
            <person name="Migdoll A.M."/>
            <person name="Mueller I."/>
            <person name="Kuhl H."/>
            <person name="Beck A."/>
            <person name="Reinhardt R."/>
            <person name="Geider K."/>
        </authorList>
    </citation>
    <scope>NUCLEOTIDE SEQUENCE [LARGE SCALE GENOMIC DNA]</scope>
    <source>
        <strain evidence="3">DSM 17950 / CFBP 7177 / CIP 109463 / NCPPB 4357 / Et1/99</strain>
    </source>
</reference>
<dbReference type="eggNOG" id="ENOG5031M42">
    <property type="taxonomic scope" value="Bacteria"/>
</dbReference>
<dbReference type="KEGG" id="eta:ETA_21800"/>
<evidence type="ECO:0000313" key="3">
    <source>
        <dbReference type="Proteomes" id="UP000001726"/>
    </source>
</evidence>
<feature type="transmembrane region" description="Helical" evidence="1">
    <location>
        <begin position="44"/>
        <end position="64"/>
    </location>
</feature>
<dbReference type="InterPro" id="IPR010815">
    <property type="entry name" value="DUF1418"/>
</dbReference>
<dbReference type="Pfam" id="PF07214">
    <property type="entry name" value="DUF1418"/>
    <property type="match status" value="1"/>
</dbReference>
<keyword evidence="1" id="KW-1133">Transmembrane helix</keyword>
<proteinExistence type="predicted"/>
<evidence type="ECO:0008006" key="4">
    <source>
        <dbReference type="Google" id="ProtNLM"/>
    </source>
</evidence>
<dbReference type="AlphaFoldDB" id="B2VC48"/>
<name>B2VC48_ERWT9</name>
<keyword evidence="3" id="KW-1185">Reference proteome</keyword>
<sequence length="84" mass="9342">MRAFSQLPRPLLLMEILGIVLLVVSPFALRDMLPFSPLNGKPTATALLFAAIVLILPVPVVMIWRSAKLLAPKLFHVLSVRNKR</sequence>
<dbReference type="STRING" id="465817.ETA_21800"/>
<accession>B2VC48</accession>
<organism evidence="2 3">
    <name type="scientific">Erwinia tasmaniensis (strain DSM 17950 / CFBP 7177 / CIP 109463 / NCPPB 4357 / Et1/99)</name>
    <dbReference type="NCBI Taxonomy" id="465817"/>
    <lineage>
        <taxon>Bacteria</taxon>
        <taxon>Pseudomonadati</taxon>
        <taxon>Pseudomonadota</taxon>
        <taxon>Gammaproteobacteria</taxon>
        <taxon>Enterobacterales</taxon>
        <taxon>Erwiniaceae</taxon>
        <taxon>Erwinia</taxon>
    </lineage>
</organism>
<protein>
    <recommendedName>
        <fullName evidence="4">Inner membrane protein</fullName>
    </recommendedName>
</protein>
<gene>
    <name evidence="2" type="ordered locus">ETA_21800</name>
</gene>
<evidence type="ECO:0000313" key="2">
    <source>
        <dbReference type="EMBL" id="CAO97226.1"/>
    </source>
</evidence>
<dbReference type="NCBIfam" id="NF007888">
    <property type="entry name" value="PRK10591.2-2"/>
    <property type="match status" value="1"/>
</dbReference>
<evidence type="ECO:0000256" key="1">
    <source>
        <dbReference type="SAM" id="Phobius"/>
    </source>
</evidence>
<feature type="transmembrane region" description="Helical" evidence="1">
    <location>
        <begin position="12"/>
        <end position="29"/>
    </location>
</feature>
<dbReference type="RefSeq" id="WP_012441895.1">
    <property type="nucleotide sequence ID" value="NC_010694.1"/>
</dbReference>
<dbReference type="Proteomes" id="UP000001726">
    <property type="component" value="Chromosome"/>
</dbReference>
<keyword evidence="1" id="KW-0812">Transmembrane</keyword>
<keyword evidence="1" id="KW-0472">Membrane</keyword>
<dbReference type="EMBL" id="CU468135">
    <property type="protein sequence ID" value="CAO97226.1"/>
    <property type="molecule type" value="Genomic_DNA"/>
</dbReference>